<dbReference type="HAMAP" id="MF_00265">
    <property type="entry name" value="VapC_Nob1"/>
    <property type="match status" value="1"/>
</dbReference>
<evidence type="ECO:0000259" key="7">
    <source>
        <dbReference type="Pfam" id="PF01850"/>
    </source>
</evidence>
<name>A0ABN2AQ07_9ACTN</name>
<keyword evidence="3 6" id="KW-0479">Metal-binding</keyword>
<protein>
    <recommendedName>
        <fullName evidence="6">Ribonuclease VapC</fullName>
        <shortName evidence="6">RNase VapC</shortName>
        <ecNumber evidence="6">3.1.-.-</ecNumber>
    </recommendedName>
    <alternativeName>
        <fullName evidence="6">Toxin VapC</fullName>
    </alternativeName>
</protein>
<keyword evidence="5 6" id="KW-0460">Magnesium</keyword>
<keyword evidence="1 6" id="KW-1277">Toxin-antitoxin system</keyword>
<organism evidence="8 9">
    <name type="scientific">Nocardioides humi</name>
    <dbReference type="NCBI Taxonomy" id="449461"/>
    <lineage>
        <taxon>Bacteria</taxon>
        <taxon>Bacillati</taxon>
        <taxon>Actinomycetota</taxon>
        <taxon>Actinomycetes</taxon>
        <taxon>Propionibacteriales</taxon>
        <taxon>Nocardioidaceae</taxon>
        <taxon>Nocardioides</taxon>
    </lineage>
</organism>
<dbReference type="InterPro" id="IPR029060">
    <property type="entry name" value="PIN-like_dom_sf"/>
</dbReference>
<evidence type="ECO:0000256" key="4">
    <source>
        <dbReference type="ARBA" id="ARBA00022801"/>
    </source>
</evidence>
<dbReference type="PANTHER" id="PTHR38826">
    <property type="entry name" value="RIBONUCLEASE VAPC13"/>
    <property type="match status" value="1"/>
</dbReference>
<dbReference type="InterPro" id="IPR002716">
    <property type="entry name" value="PIN_dom"/>
</dbReference>
<evidence type="ECO:0000256" key="2">
    <source>
        <dbReference type="ARBA" id="ARBA00022722"/>
    </source>
</evidence>
<evidence type="ECO:0000256" key="1">
    <source>
        <dbReference type="ARBA" id="ARBA00022649"/>
    </source>
</evidence>
<keyword evidence="6" id="KW-0800">Toxin</keyword>
<accession>A0ABN2AQ07</accession>
<dbReference type="EMBL" id="BAAAOR010000024">
    <property type="protein sequence ID" value="GAA1524383.1"/>
    <property type="molecule type" value="Genomic_DNA"/>
</dbReference>
<evidence type="ECO:0000313" key="9">
    <source>
        <dbReference type="Proteomes" id="UP001500842"/>
    </source>
</evidence>
<evidence type="ECO:0000256" key="3">
    <source>
        <dbReference type="ARBA" id="ARBA00022723"/>
    </source>
</evidence>
<comment type="similarity">
    <text evidence="6">Belongs to the PINc/VapC protein family.</text>
</comment>
<keyword evidence="2 6" id="KW-0540">Nuclease</keyword>
<dbReference type="SUPFAM" id="SSF88723">
    <property type="entry name" value="PIN domain-like"/>
    <property type="match status" value="1"/>
</dbReference>
<comment type="function">
    <text evidence="6">Toxic component of a toxin-antitoxin (TA) system. An RNase.</text>
</comment>
<dbReference type="InterPro" id="IPR022907">
    <property type="entry name" value="VapC_family"/>
</dbReference>
<comment type="caution">
    <text evidence="8">The sequence shown here is derived from an EMBL/GenBank/DDBJ whole genome shotgun (WGS) entry which is preliminary data.</text>
</comment>
<dbReference type="Gene3D" id="3.40.50.1010">
    <property type="entry name" value="5'-nuclease"/>
    <property type="match status" value="1"/>
</dbReference>
<evidence type="ECO:0000313" key="8">
    <source>
        <dbReference type="EMBL" id="GAA1524383.1"/>
    </source>
</evidence>
<keyword evidence="4 6" id="KW-0378">Hydrolase</keyword>
<dbReference type="InterPro" id="IPR052106">
    <property type="entry name" value="PINc/VapC_TA"/>
</dbReference>
<comment type="caution">
    <text evidence="6">Lacks conserved residue(s) required for the propagation of feature annotation.</text>
</comment>
<keyword evidence="9" id="KW-1185">Reference proteome</keyword>
<evidence type="ECO:0000256" key="6">
    <source>
        <dbReference type="HAMAP-Rule" id="MF_00265"/>
    </source>
</evidence>
<comment type="cofactor">
    <cofactor evidence="6">
        <name>Mg(2+)</name>
        <dbReference type="ChEBI" id="CHEBI:18420"/>
    </cofactor>
</comment>
<reference evidence="8 9" key="1">
    <citation type="journal article" date="2019" name="Int. J. Syst. Evol. Microbiol.">
        <title>The Global Catalogue of Microorganisms (GCM) 10K type strain sequencing project: providing services to taxonomists for standard genome sequencing and annotation.</title>
        <authorList>
            <consortium name="The Broad Institute Genomics Platform"/>
            <consortium name="The Broad Institute Genome Sequencing Center for Infectious Disease"/>
            <person name="Wu L."/>
            <person name="Ma J."/>
        </authorList>
    </citation>
    <scope>NUCLEOTIDE SEQUENCE [LARGE SCALE GENOMIC DNA]</scope>
    <source>
        <strain evidence="8 9">JCM 14942</strain>
    </source>
</reference>
<feature type="domain" description="PIN" evidence="7">
    <location>
        <begin position="26"/>
        <end position="116"/>
    </location>
</feature>
<gene>
    <name evidence="6" type="primary">vapC</name>
    <name evidence="8" type="ORF">GCM10009788_30230</name>
</gene>
<sequence>MLLYGFGEAHRWRLPSQALVQAAAAGEVAVHVSVEALQEFLHHRMRRCPRSLALQQAERVATVTRAHDFDHVIWDRALRLVESTPIRGRDAIHAATALEHGFAEIVTTDADFVVVPGLTPVAPDQLGL</sequence>
<dbReference type="Proteomes" id="UP001500842">
    <property type="component" value="Unassembled WGS sequence"/>
</dbReference>
<evidence type="ECO:0000256" key="5">
    <source>
        <dbReference type="ARBA" id="ARBA00022842"/>
    </source>
</evidence>
<proteinExistence type="inferred from homology"/>
<dbReference type="EC" id="3.1.-.-" evidence="6"/>
<dbReference type="PANTHER" id="PTHR38826:SF5">
    <property type="entry name" value="RIBONUCLEASE VAPC13"/>
    <property type="match status" value="1"/>
</dbReference>
<dbReference type="Pfam" id="PF01850">
    <property type="entry name" value="PIN"/>
    <property type="match status" value="1"/>
</dbReference>
<feature type="binding site" evidence="6">
    <location>
        <position position="90"/>
    </location>
    <ligand>
        <name>Mg(2+)</name>
        <dbReference type="ChEBI" id="CHEBI:18420"/>
    </ligand>
</feature>